<organism evidence="1 2">
    <name type="scientific">Sulfurimonas paralvinellae</name>
    <dbReference type="NCBI Taxonomy" id="317658"/>
    <lineage>
        <taxon>Bacteria</taxon>
        <taxon>Pseudomonadati</taxon>
        <taxon>Campylobacterota</taxon>
        <taxon>Epsilonproteobacteria</taxon>
        <taxon>Campylobacterales</taxon>
        <taxon>Sulfurimonadaceae</taxon>
        <taxon>Sulfurimonas</taxon>
    </lineage>
</organism>
<dbReference type="AlphaFoldDB" id="A0A7M1BBK2"/>
<dbReference type="Proteomes" id="UP000593580">
    <property type="component" value="Plasmid unnamed"/>
</dbReference>
<keyword evidence="2" id="KW-1185">Reference proteome</keyword>
<sequence>MSQKKPIQKSLFETVEDKIKYSTSSVEELRVPIYAPVKQLPPQSVAAKDFKKNNNVRIIETKWGHVEIRNRLLTQTHKDIMDLIFTYNKKIRRLEDGTIAVYFSQSEIAKFYSDDIENKSKNLRWFRQKLDEISDCRIQYKDKNGNEIDFRIILKKAFSSKENLYGIVLDPNYVEFYERGLSINYSSKIPDLLSVDSPLVKSIIRFFFTHKAINLSLENILTTVGFPLPASTRTLQTAKKTLREHIDVFKSFDIIYDSKKEIFYYKGTDDVFINMPIDMKTKVLPEFED</sequence>
<geneLocation type="plasmid" evidence="1 2">
    <name>unnamed</name>
</geneLocation>
<dbReference type="KEGG" id="spal:FM071_10595"/>
<evidence type="ECO:0008006" key="3">
    <source>
        <dbReference type="Google" id="ProtNLM"/>
    </source>
</evidence>
<evidence type="ECO:0000313" key="1">
    <source>
        <dbReference type="EMBL" id="QOP46816.1"/>
    </source>
</evidence>
<evidence type="ECO:0000313" key="2">
    <source>
        <dbReference type="Proteomes" id="UP000593580"/>
    </source>
</evidence>
<proteinExistence type="predicted"/>
<dbReference type="EMBL" id="CP041407">
    <property type="protein sequence ID" value="QOP46816.1"/>
    <property type="molecule type" value="Genomic_DNA"/>
</dbReference>
<name>A0A7M1BBK2_9BACT</name>
<reference evidence="1 2" key="1">
    <citation type="submission" date="2019-07" db="EMBL/GenBank/DDBJ databases">
        <title>Sulfurimonas paralvinellae sp. nov., a novel mesophilic, hydrogen- and sulfur-oxidizing chemolithoautotroph within the Epsilonproteo- bacteria isolated from a deep-sea hydrothermal vent polychaete nest, reclassification of Thiomicrospira denitrificans as Sulfurimonas denitrificans comb. nov. and emended description of the genus Sulfurimonas.</title>
        <authorList>
            <person name="Wang S."/>
            <person name="Jiang L."/>
            <person name="Shao Z."/>
        </authorList>
    </citation>
    <scope>NUCLEOTIDE SEQUENCE [LARGE SCALE GENOMIC DNA]</scope>
    <source>
        <strain evidence="1 2">GO25</strain>
        <plasmid evidence="1 2">unnamed</plasmid>
    </source>
</reference>
<dbReference type="RefSeq" id="WP_193112104.1">
    <property type="nucleotide sequence ID" value="NZ_CP041407.1"/>
</dbReference>
<keyword evidence="1" id="KW-0614">Plasmid</keyword>
<protein>
    <recommendedName>
        <fullName evidence="3">Replication initiation protein</fullName>
    </recommendedName>
</protein>
<accession>A0A7M1BBK2</accession>
<gene>
    <name evidence="1" type="ORF">FM071_10595</name>
</gene>